<gene>
    <name evidence="4" type="ORF">GGR27_002649</name>
</gene>
<dbReference type="InterPro" id="IPR023346">
    <property type="entry name" value="Lysozyme-like_dom_sf"/>
</dbReference>
<dbReference type="SUPFAM" id="SSF53955">
    <property type="entry name" value="Lysozyme-like"/>
    <property type="match status" value="1"/>
</dbReference>
<evidence type="ECO:0000259" key="3">
    <source>
        <dbReference type="Pfam" id="PF01464"/>
    </source>
</evidence>
<dbReference type="PROSITE" id="PS00922">
    <property type="entry name" value="TRANSGLYCOSYLASE"/>
    <property type="match status" value="1"/>
</dbReference>
<comment type="similarity">
    <text evidence="1">Belongs to the transglycosylase Slt family.</text>
</comment>
<evidence type="ECO:0000313" key="4">
    <source>
        <dbReference type="EMBL" id="NJC27136.1"/>
    </source>
</evidence>
<sequence>MRQLIVCLILLLSFLAPETTTATEAATVVANENTLNPKIERRIQRLALPIQAPANDRHLHRKLRDYLNGNQRTEQMLSRASRYFPLFEETLCKYDLPEDLKYLAVVESMLMPHVHSSAGAAGLWQLMPATARSLGLTVNNMVDERMDAELATDAAARMLKELYADFGDWNLVVAAYNCGPGRLRGAMRQAKGQNDYAKIKRFLPEETQNYVSTYVAAAYTLNYYANHGLDQKEHAARAITTVHLFKGASLRKLAKLAGMEYGNLRALNRSLVQNYLPSSKDGFELKIPSHRKETLQTAIWGQNNLVMTQTQEELTEATARAREQGFRAEEWLLGCRSGVVLLEGTNLPWVIEELSGRWLNNYQPIAML</sequence>
<evidence type="ECO:0000313" key="5">
    <source>
        <dbReference type="Proteomes" id="UP000770785"/>
    </source>
</evidence>
<reference evidence="4 5" key="1">
    <citation type="submission" date="2020-03" db="EMBL/GenBank/DDBJ databases">
        <title>Genomic Encyclopedia of Type Strains, Phase IV (KMG-IV): sequencing the most valuable type-strain genomes for metagenomic binning, comparative biology and taxonomic classification.</title>
        <authorList>
            <person name="Goeker M."/>
        </authorList>
    </citation>
    <scope>NUCLEOTIDE SEQUENCE [LARGE SCALE GENOMIC DNA]</scope>
    <source>
        <strain evidence="4 5">DSM 105096</strain>
    </source>
</reference>
<evidence type="ECO:0000256" key="2">
    <source>
        <dbReference type="SAM" id="SignalP"/>
    </source>
</evidence>
<dbReference type="InterPro" id="IPR000189">
    <property type="entry name" value="Transglyc_AS"/>
</dbReference>
<feature type="domain" description="Transglycosylase SLT" evidence="3">
    <location>
        <begin position="90"/>
        <end position="196"/>
    </location>
</feature>
<dbReference type="PANTHER" id="PTHR37423">
    <property type="entry name" value="SOLUBLE LYTIC MUREIN TRANSGLYCOSYLASE-RELATED"/>
    <property type="match status" value="1"/>
</dbReference>
<keyword evidence="2" id="KW-0732">Signal</keyword>
<dbReference type="PANTHER" id="PTHR37423:SF2">
    <property type="entry name" value="MEMBRANE-BOUND LYTIC MUREIN TRANSGLYCOSYLASE C"/>
    <property type="match status" value="1"/>
</dbReference>
<evidence type="ECO:0000256" key="1">
    <source>
        <dbReference type="ARBA" id="ARBA00007734"/>
    </source>
</evidence>
<feature type="chain" id="PRO_5045932211" evidence="2">
    <location>
        <begin position="23"/>
        <end position="368"/>
    </location>
</feature>
<comment type="caution">
    <text evidence="4">The sequence shown here is derived from an EMBL/GenBank/DDBJ whole genome shotgun (WGS) entry which is preliminary data.</text>
</comment>
<dbReference type="Gene3D" id="1.10.530.10">
    <property type="match status" value="1"/>
</dbReference>
<dbReference type="Pfam" id="PF01464">
    <property type="entry name" value="SLT"/>
    <property type="match status" value="1"/>
</dbReference>
<dbReference type="EMBL" id="JAATJH010000004">
    <property type="protein sequence ID" value="NJC27136.1"/>
    <property type="molecule type" value="Genomic_DNA"/>
</dbReference>
<feature type="signal peptide" evidence="2">
    <location>
        <begin position="1"/>
        <end position="22"/>
    </location>
</feature>
<proteinExistence type="inferred from homology"/>
<dbReference type="Proteomes" id="UP000770785">
    <property type="component" value="Unassembled WGS sequence"/>
</dbReference>
<accession>A0ABX0XD05</accession>
<dbReference type="InterPro" id="IPR008258">
    <property type="entry name" value="Transglycosylase_SLT_dom_1"/>
</dbReference>
<name>A0ABX0XD05_9BACT</name>
<organism evidence="4 5">
    <name type="scientific">Neolewinella antarctica</name>
    <dbReference type="NCBI Taxonomy" id="442734"/>
    <lineage>
        <taxon>Bacteria</taxon>
        <taxon>Pseudomonadati</taxon>
        <taxon>Bacteroidota</taxon>
        <taxon>Saprospiria</taxon>
        <taxon>Saprospirales</taxon>
        <taxon>Lewinellaceae</taxon>
        <taxon>Neolewinella</taxon>
    </lineage>
</organism>
<keyword evidence="5" id="KW-1185">Reference proteome</keyword>
<dbReference type="CDD" id="cd16894">
    <property type="entry name" value="MltD-like"/>
    <property type="match status" value="1"/>
</dbReference>
<dbReference type="RefSeq" id="WP_168037966.1">
    <property type="nucleotide sequence ID" value="NZ_JAATJH010000004.1"/>
</dbReference>
<protein>
    <submittedName>
        <fullName evidence="4">Membrane-bound lytic murein transglycosylase D</fullName>
    </submittedName>
</protein>